<protein>
    <submittedName>
        <fullName evidence="3">Alpha/beta fold hydrolase</fullName>
    </submittedName>
</protein>
<accession>A0ABT6SC15</accession>
<feature type="compositionally biased region" description="Low complexity" evidence="1">
    <location>
        <begin position="120"/>
        <end position="133"/>
    </location>
</feature>
<dbReference type="Proteomes" id="UP001223978">
    <property type="component" value="Unassembled WGS sequence"/>
</dbReference>
<dbReference type="InterPro" id="IPR029058">
    <property type="entry name" value="AB_hydrolase_fold"/>
</dbReference>
<organism evidence="3 4">
    <name type="scientific">Streptomyces cavernicola</name>
    <dbReference type="NCBI Taxonomy" id="3043613"/>
    <lineage>
        <taxon>Bacteria</taxon>
        <taxon>Bacillati</taxon>
        <taxon>Actinomycetota</taxon>
        <taxon>Actinomycetes</taxon>
        <taxon>Kitasatosporales</taxon>
        <taxon>Streptomycetaceae</taxon>
        <taxon>Streptomyces</taxon>
    </lineage>
</organism>
<comment type="caution">
    <text evidence="3">The sequence shown here is derived from an EMBL/GenBank/DDBJ whole genome shotgun (WGS) entry which is preliminary data.</text>
</comment>
<dbReference type="GO" id="GO:0016787">
    <property type="term" value="F:hydrolase activity"/>
    <property type="evidence" value="ECO:0007669"/>
    <property type="project" value="UniProtKB-KW"/>
</dbReference>
<sequence length="133" mass="14488">MRGYGRSTGPEDRTAYSIAETTADVAGLIADAGYEQAVVVGHDFGGMVSRMMPYLQPDSVAGVITPNTPFGHSRENPAERYEQAYGPRNCVAHFQTQECGDELDQDPERPFRFFMRRDTGSGTSLSSRTSSAA</sequence>
<dbReference type="RefSeq" id="WP_282543673.1">
    <property type="nucleotide sequence ID" value="NZ_JASCIQ010000018.1"/>
</dbReference>
<reference evidence="3 4" key="1">
    <citation type="submission" date="2023-05" db="EMBL/GenBank/DDBJ databases">
        <title>Draft genome sequence of Streptomyces sp. B-S-A6 isolated from a cave soil in Thailand.</title>
        <authorList>
            <person name="Chamroensaksri N."/>
            <person name="Muangham S."/>
        </authorList>
    </citation>
    <scope>NUCLEOTIDE SEQUENCE [LARGE SCALE GENOMIC DNA]</scope>
    <source>
        <strain evidence="3 4">B-S-A6</strain>
    </source>
</reference>
<keyword evidence="3" id="KW-0378">Hydrolase</keyword>
<dbReference type="Pfam" id="PF00561">
    <property type="entry name" value="Abhydrolase_1"/>
    <property type="match status" value="1"/>
</dbReference>
<dbReference type="EMBL" id="JASCIQ010000018">
    <property type="protein sequence ID" value="MDI3405732.1"/>
    <property type="molecule type" value="Genomic_DNA"/>
</dbReference>
<dbReference type="InterPro" id="IPR000073">
    <property type="entry name" value="AB_hydrolase_1"/>
</dbReference>
<feature type="domain" description="AB hydrolase-1" evidence="2">
    <location>
        <begin position="1"/>
        <end position="101"/>
    </location>
</feature>
<evidence type="ECO:0000313" key="3">
    <source>
        <dbReference type="EMBL" id="MDI3405732.1"/>
    </source>
</evidence>
<dbReference type="PANTHER" id="PTHR43329">
    <property type="entry name" value="EPOXIDE HYDROLASE"/>
    <property type="match status" value="1"/>
</dbReference>
<evidence type="ECO:0000313" key="4">
    <source>
        <dbReference type="Proteomes" id="UP001223978"/>
    </source>
</evidence>
<evidence type="ECO:0000259" key="2">
    <source>
        <dbReference type="Pfam" id="PF00561"/>
    </source>
</evidence>
<feature type="region of interest" description="Disordered" evidence="1">
    <location>
        <begin position="114"/>
        <end position="133"/>
    </location>
</feature>
<evidence type="ECO:0000256" key="1">
    <source>
        <dbReference type="SAM" id="MobiDB-lite"/>
    </source>
</evidence>
<proteinExistence type="predicted"/>
<gene>
    <name evidence="3" type="ORF">QIS96_18130</name>
</gene>
<dbReference type="SUPFAM" id="SSF53474">
    <property type="entry name" value="alpha/beta-Hydrolases"/>
    <property type="match status" value="1"/>
</dbReference>
<keyword evidence="4" id="KW-1185">Reference proteome</keyword>
<name>A0ABT6SC15_9ACTN</name>
<dbReference type="Gene3D" id="3.40.50.1820">
    <property type="entry name" value="alpha/beta hydrolase"/>
    <property type="match status" value="1"/>
</dbReference>